<dbReference type="AlphaFoldDB" id="B5HRY0"/>
<dbReference type="RefSeq" id="WP_007379220.1">
    <property type="nucleotide sequence ID" value="NZ_CM000951.1"/>
</dbReference>
<evidence type="ECO:0000313" key="2">
    <source>
        <dbReference type="Proteomes" id="UP000002785"/>
    </source>
</evidence>
<sequence length="40" mass="4404">MATGHPRFPREGLAARFADHSDGIYRQLAVRDPAANPDLI</sequence>
<name>B5HRY0_STRX2</name>
<proteinExistence type="predicted"/>
<evidence type="ECO:0000313" key="1">
    <source>
        <dbReference type="EMBL" id="EDY55585.1"/>
    </source>
</evidence>
<organism evidence="1 2">
    <name type="scientific">Streptomyces sviceus (strain ATCC 29083 / DSM 924 / JCM 4929 / NBRC 13980 / NCIMB 11184 / NRRL 5439 / UC 5370)</name>
    <dbReference type="NCBI Taxonomy" id="463191"/>
    <lineage>
        <taxon>Bacteria</taxon>
        <taxon>Bacillati</taxon>
        <taxon>Actinomycetota</taxon>
        <taxon>Actinomycetes</taxon>
        <taxon>Kitasatosporales</taxon>
        <taxon>Streptomycetaceae</taxon>
        <taxon>Streptomyces</taxon>
    </lineage>
</organism>
<accession>B5HRY0</accession>
<protein>
    <submittedName>
        <fullName evidence="1">Uncharacterized protein</fullName>
    </submittedName>
</protein>
<dbReference type="Proteomes" id="UP000002785">
    <property type="component" value="Chromosome"/>
</dbReference>
<keyword evidence="2" id="KW-1185">Reference proteome</keyword>
<dbReference type="HOGENOM" id="CLU_3297453_0_0_11"/>
<dbReference type="EMBL" id="CM000951">
    <property type="protein sequence ID" value="EDY55585.1"/>
    <property type="molecule type" value="Genomic_DNA"/>
</dbReference>
<gene>
    <name evidence="1" type="ORF">SSEG_02165</name>
</gene>
<reference evidence="1" key="1">
    <citation type="submission" date="2009-10" db="EMBL/GenBank/DDBJ databases">
        <title>The genome sequence of Streptomyces sviceus strain ATCC 29083.</title>
        <authorList>
            <consortium name="The Broad Institute Genome Sequencing Platform"/>
            <consortium name="Broad Institute Microbial Sequencing Center"/>
            <person name="Fischbach M."/>
            <person name="Godfrey P."/>
            <person name="Ward D."/>
            <person name="Young S."/>
            <person name="Zeng Q."/>
            <person name="Koehrsen M."/>
            <person name="Alvarado L."/>
            <person name="Berlin A.M."/>
            <person name="Bochicchio J."/>
            <person name="Borenstein D."/>
            <person name="Chapman S.B."/>
            <person name="Chen Z."/>
            <person name="Engels R."/>
            <person name="Freedman E."/>
            <person name="Gellesch M."/>
            <person name="Goldberg J."/>
            <person name="Griggs A."/>
            <person name="Gujja S."/>
            <person name="Heilman E.R."/>
            <person name="Heiman D.I."/>
            <person name="Hepburn T.A."/>
            <person name="Howarth C."/>
            <person name="Jen D."/>
            <person name="Larson L."/>
            <person name="Lewis B."/>
            <person name="Mehta T."/>
            <person name="Park D."/>
            <person name="Pearson M."/>
            <person name="Richards J."/>
            <person name="Roberts A."/>
            <person name="Saif S."/>
            <person name="Shea T.D."/>
            <person name="Shenoy N."/>
            <person name="Sisk P."/>
            <person name="Stolte C."/>
            <person name="Sykes S.N."/>
            <person name="Thomson T."/>
            <person name="Walk T."/>
            <person name="White J."/>
            <person name="Yandava C."/>
            <person name="Straight P."/>
            <person name="Clardy J."/>
            <person name="Hung D."/>
            <person name="Kolter R."/>
            <person name="Mekalanos J."/>
            <person name="Walker S."/>
            <person name="Walsh C.T."/>
            <person name="Wieland-Brown L.C."/>
            <person name="Haas B."/>
            <person name="Nusbaum C."/>
            <person name="Birren B."/>
        </authorList>
    </citation>
    <scope>NUCLEOTIDE SEQUENCE [LARGE SCALE GENOMIC DNA]</scope>
    <source>
        <strain evidence="1">ATCC 29083</strain>
    </source>
</reference>